<proteinExistence type="inferred from homology"/>
<keyword evidence="4" id="KW-0315">Glutamine amidotransferase</keyword>
<dbReference type="Gene3D" id="3.40.50.880">
    <property type="match status" value="1"/>
</dbReference>
<dbReference type="OrthoDB" id="2039at2759"/>
<dbReference type="PROSITE" id="PS01236">
    <property type="entry name" value="PDXT_SNO_1"/>
    <property type="match status" value="1"/>
</dbReference>
<evidence type="ECO:0000313" key="9">
    <source>
        <dbReference type="Proteomes" id="UP000193986"/>
    </source>
</evidence>
<evidence type="ECO:0000313" key="8">
    <source>
        <dbReference type="EMBL" id="ORY34199.1"/>
    </source>
</evidence>
<dbReference type="PROSITE" id="PS51130">
    <property type="entry name" value="PDXT_SNO_2"/>
    <property type="match status" value="1"/>
</dbReference>
<dbReference type="AlphaFoldDB" id="A0A1Y2BHC7"/>
<gene>
    <name evidence="8" type="ORF">BCR39DRAFT_516725</name>
</gene>
<protein>
    <recommendedName>
        <fullName evidence="2">glutaminase</fullName>
        <ecNumber evidence="2">3.5.1.2</ecNumber>
    </recommendedName>
</protein>
<dbReference type="GO" id="GO:0005829">
    <property type="term" value="C:cytosol"/>
    <property type="evidence" value="ECO:0007669"/>
    <property type="project" value="TreeGrafter"/>
</dbReference>
<dbReference type="PANTHER" id="PTHR31559:SF0">
    <property type="entry name" value="PYRIDOXAL 5'-PHOSPHATE SYNTHASE SUBUNIT SNO1-RELATED"/>
    <property type="match status" value="1"/>
</dbReference>
<dbReference type="InterPro" id="IPR029062">
    <property type="entry name" value="Class_I_gatase-like"/>
</dbReference>
<dbReference type="GO" id="GO:0016829">
    <property type="term" value="F:lyase activity"/>
    <property type="evidence" value="ECO:0007669"/>
    <property type="project" value="UniProtKB-KW"/>
</dbReference>
<evidence type="ECO:0000256" key="7">
    <source>
        <dbReference type="SAM" id="MobiDB-lite"/>
    </source>
</evidence>
<reference evidence="8 9" key="1">
    <citation type="submission" date="2016-07" db="EMBL/GenBank/DDBJ databases">
        <title>Pervasive Adenine N6-methylation of Active Genes in Fungi.</title>
        <authorList>
            <consortium name="DOE Joint Genome Institute"/>
            <person name="Mondo S.J."/>
            <person name="Dannebaum R.O."/>
            <person name="Kuo R.C."/>
            <person name="Labutti K."/>
            <person name="Haridas S."/>
            <person name="Kuo A."/>
            <person name="Salamov A."/>
            <person name="Ahrendt S.R."/>
            <person name="Lipzen A."/>
            <person name="Sullivan W."/>
            <person name="Andreopoulos W.B."/>
            <person name="Clum A."/>
            <person name="Lindquist E."/>
            <person name="Daum C."/>
            <person name="Ramamoorthy G.K."/>
            <person name="Gryganskyi A."/>
            <person name="Culley D."/>
            <person name="Magnuson J.K."/>
            <person name="James T.Y."/>
            <person name="O'Malley M.A."/>
            <person name="Stajich J.E."/>
            <person name="Spatafora J.W."/>
            <person name="Visel A."/>
            <person name="Grigoriev I.V."/>
        </authorList>
    </citation>
    <scope>NUCLEOTIDE SEQUENCE [LARGE SCALE GENOMIC DNA]</scope>
    <source>
        <strain evidence="8 9">68-887.2</strain>
    </source>
</reference>
<name>A0A1Y2BHC7_9TREE</name>
<dbReference type="EC" id="3.5.1.2" evidence="2"/>
<dbReference type="FunCoup" id="A0A1Y2BHC7">
    <property type="interactions" value="82"/>
</dbReference>
<sequence length="277" mass="29877">MTIPAVDSIEMPEVLTIGVLALQGAFIEHIHYLQRLDIQGHRINAIAVRTKPELESCQALIIPGGESTTIQLVAAHTPGLLEALQAFVRDPKRPVWGTCAGMILMAESDGIGGGKVIKGREARGWGGIKGLKVWRNLYGTQLESFEIGLIIPGLSNPSKPFNLIFIRAPAVHSLTRPPGTWQDSSDSSNPTPVDSSNPTSVDSSNPSTSTETLCTLPIECQPPAPPSDSPLGAPNIDDLGKVMIRQGRKMVTSFHPELSGDVRIHEYWVKKCVLGRL</sequence>
<dbReference type="GO" id="GO:0042823">
    <property type="term" value="P:pyridoxal phosphate biosynthetic process"/>
    <property type="evidence" value="ECO:0007669"/>
    <property type="project" value="InterPro"/>
</dbReference>
<keyword evidence="3" id="KW-0378">Hydrolase</keyword>
<dbReference type="Proteomes" id="UP000193986">
    <property type="component" value="Unassembled WGS sequence"/>
</dbReference>
<dbReference type="SUPFAM" id="SSF52317">
    <property type="entry name" value="Class I glutamine amidotransferase-like"/>
    <property type="match status" value="1"/>
</dbReference>
<dbReference type="InParanoid" id="A0A1Y2BHC7"/>
<dbReference type="STRING" id="71784.A0A1Y2BHC7"/>
<dbReference type="GO" id="GO:0008614">
    <property type="term" value="P:pyridoxine metabolic process"/>
    <property type="evidence" value="ECO:0007669"/>
    <property type="project" value="TreeGrafter"/>
</dbReference>
<organism evidence="8 9">
    <name type="scientific">Naematelia encephala</name>
    <dbReference type="NCBI Taxonomy" id="71784"/>
    <lineage>
        <taxon>Eukaryota</taxon>
        <taxon>Fungi</taxon>
        <taxon>Dikarya</taxon>
        <taxon>Basidiomycota</taxon>
        <taxon>Agaricomycotina</taxon>
        <taxon>Tremellomycetes</taxon>
        <taxon>Tremellales</taxon>
        <taxon>Naemateliaceae</taxon>
        <taxon>Naematelia</taxon>
    </lineage>
</organism>
<evidence type="ECO:0000256" key="2">
    <source>
        <dbReference type="ARBA" id="ARBA00012918"/>
    </source>
</evidence>
<keyword evidence="5" id="KW-0456">Lyase</keyword>
<dbReference type="PANTHER" id="PTHR31559">
    <property type="entry name" value="PYRIDOXAL 5'-PHOSPHATE SYNTHASE SUBUNIT SNO"/>
    <property type="match status" value="1"/>
</dbReference>
<evidence type="ECO:0000256" key="4">
    <source>
        <dbReference type="ARBA" id="ARBA00022962"/>
    </source>
</evidence>
<dbReference type="Pfam" id="PF01174">
    <property type="entry name" value="SNO"/>
    <property type="match status" value="1"/>
</dbReference>
<feature type="compositionally biased region" description="Polar residues" evidence="7">
    <location>
        <begin position="181"/>
        <end position="211"/>
    </location>
</feature>
<evidence type="ECO:0000256" key="1">
    <source>
        <dbReference type="ARBA" id="ARBA00008345"/>
    </source>
</evidence>
<dbReference type="InterPro" id="IPR021196">
    <property type="entry name" value="PdxT/SNO_CS"/>
</dbReference>
<dbReference type="EMBL" id="MCFC01000003">
    <property type="protein sequence ID" value="ORY34199.1"/>
    <property type="molecule type" value="Genomic_DNA"/>
</dbReference>
<dbReference type="InterPro" id="IPR002161">
    <property type="entry name" value="PdxT/SNO"/>
</dbReference>
<comment type="catalytic activity">
    <reaction evidence="6">
        <text>L-glutamine + H2O = L-glutamate + NH4(+)</text>
        <dbReference type="Rhea" id="RHEA:15889"/>
        <dbReference type="ChEBI" id="CHEBI:15377"/>
        <dbReference type="ChEBI" id="CHEBI:28938"/>
        <dbReference type="ChEBI" id="CHEBI:29985"/>
        <dbReference type="ChEBI" id="CHEBI:58359"/>
        <dbReference type="EC" id="3.5.1.2"/>
    </reaction>
</comment>
<comment type="similarity">
    <text evidence="1">Belongs to the glutaminase PdxT/SNO family.</text>
</comment>
<evidence type="ECO:0000256" key="3">
    <source>
        <dbReference type="ARBA" id="ARBA00022801"/>
    </source>
</evidence>
<dbReference type="FunFam" id="3.40.50.880:FF:000077">
    <property type="entry name" value="Unplaced genomic scaffold supercont2.4, whole genome shotgun sequence"/>
    <property type="match status" value="1"/>
</dbReference>
<comment type="caution">
    <text evidence="8">The sequence shown here is derived from an EMBL/GenBank/DDBJ whole genome shotgun (WGS) entry which is preliminary data.</text>
</comment>
<dbReference type="GO" id="GO:0004359">
    <property type="term" value="F:glutaminase activity"/>
    <property type="evidence" value="ECO:0007669"/>
    <property type="project" value="UniProtKB-EC"/>
</dbReference>
<feature type="region of interest" description="Disordered" evidence="7">
    <location>
        <begin position="175"/>
        <end position="211"/>
    </location>
</feature>
<accession>A0A1Y2BHC7</accession>
<evidence type="ECO:0000256" key="5">
    <source>
        <dbReference type="ARBA" id="ARBA00023239"/>
    </source>
</evidence>
<dbReference type="GO" id="GO:1903600">
    <property type="term" value="C:glutaminase complex"/>
    <property type="evidence" value="ECO:0007669"/>
    <property type="project" value="TreeGrafter"/>
</dbReference>
<keyword evidence="9" id="KW-1185">Reference proteome</keyword>
<evidence type="ECO:0000256" key="6">
    <source>
        <dbReference type="ARBA" id="ARBA00049534"/>
    </source>
</evidence>